<keyword evidence="6" id="KW-1185">Reference proteome</keyword>
<dbReference type="InterPro" id="IPR006343">
    <property type="entry name" value="DnaB/C_C"/>
</dbReference>
<comment type="similarity">
    <text evidence="1">Belongs to the DnaB/DnaD family.</text>
</comment>
<feature type="domain" description="Replicative helicase loading/DNA remodeling protein DnaB N-terminal winged helix" evidence="4">
    <location>
        <begin position="19"/>
        <end position="180"/>
    </location>
</feature>
<dbReference type="InterPro" id="IPR058660">
    <property type="entry name" value="WHD_DnaB"/>
</dbReference>
<dbReference type="Proteomes" id="UP000661691">
    <property type="component" value="Unassembled WGS sequence"/>
</dbReference>
<evidence type="ECO:0000259" key="3">
    <source>
        <dbReference type="Pfam" id="PF07261"/>
    </source>
</evidence>
<evidence type="ECO:0000313" key="5">
    <source>
        <dbReference type="EMBL" id="MBD1372801.1"/>
    </source>
</evidence>
<dbReference type="InterPro" id="IPR034829">
    <property type="entry name" value="DnaD-like_sf"/>
</dbReference>
<feature type="domain" description="DnaB/C C-terminal" evidence="3">
    <location>
        <begin position="334"/>
        <end position="400"/>
    </location>
</feature>
<comment type="caution">
    <text evidence="5">The sequence shown here is derived from an EMBL/GenBank/DDBJ whole genome shotgun (WGS) entry which is preliminary data.</text>
</comment>
<dbReference type="EMBL" id="JACXAH010000014">
    <property type="protein sequence ID" value="MBD1372801.1"/>
    <property type="molecule type" value="Genomic_DNA"/>
</dbReference>
<sequence length="481" mass="55760">MTMFWKDSGWCCSTKKPLHQLDHMVLTHLYQPIIGATAVSLYLTMSYQSSLNRTEYSDIISHSYLLKLCALTYDQLLEARYLLEGVGLLSSYEKKLEDTRFFYEYALHPPLSPQRFFESDVLSLTLFNIMGKDSFIEIRKKILGLYTVKERAQDHTKKNITKSFQEVFGSFSPSQLKSAITMDHEIEPISLFTDAEEGKAPTFNDESQLETVKLRLSSLVDDTTWTEKLVAELNEIRFLYQLDEWDLIKALQNPYVTKQGIIDVERLRSYVKNEYRLRFGRAPVISPLSSIRATAPAAVLPEKEGAKKRSEEEKHFEQLEQMSPLELLSHYQQGAMIPSTDVELVETLVQHYGLPTGVINVLLEYVLLKYNYKLPRNLIEKIAGHWKRLGIKTVKKALEQARNEDWSLQKKQSENKSDKRQNLKKFTSRDKLPRSMEKQWTPSDVEESAETIAENRARIQEKLRMMNERVQLNKGGKEQTP</sequence>
<reference evidence="5" key="1">
    <citation type="submission" date="2020-09" db="EMBL/GenBank/DDBJ databases">
        <title>A novel bacterium of genus Hazenella, isolated from South China Sea.</title>
        <authorList>
            <person name="Huang H."/>
            <person name="Mo K."/>
            <person name="Hu Y."/>
        </authorList>
    </citation>
    <scope>NUCLEOTIDE SEQUENCE</scope>
    <source>
        <strain evidence="5">IB182357</strain>
    </source>
</reference>
<feature type="region of interest" description="Disordered" evidence="2">
    <location>
        <begin position="402"/>
        <end position="450"/>
    </location>
</feature>
<dbReference type="RefSeq" id="WP_191142157.1">
    <property type="nucleotide sequence ID" value="NZ_JACXAH010000014.1"/>
</dbReference>
<dbReference type="AlphaFoldDB" id="A0A926N9R6"/>
<gene>
    <name evidence="5" type="ORF">IC620_10570</name>
</gene>
<evidence type="ECO:0000313" key="6">
    <source>
        <dbReference type="Proteomes" id="UP000661691"/>
    </source>
</evidence>
<organism evidence="5 6">
    <name type="scientific">Polycladospora coralii</name>
    <dbReference type="NCBI Taxonomy" id="2771432"/>
    <lineage>
        <taxon>Bacteria</taxon>
        <taxon>Bacillati</taxon>
        <taxon>Bacillota</taxon>
        <taxon>Bacilli</taxon>
        <taxon>Bacillales</taxon>
        <taxon>Thermoactinomycetaceae</taxon>
        <taxon>Polycladospora</taxon>
    </lineage>
</organism>
<proteinExistence type="inferred from homology"/>
<accession>A0A926N9R6</accession>
<dbReference type="Pfam" id="PF25888">
    <property type="entry name" value="WHD_DnaB"/>
    <property type="match status" value="1"/>
</dbReference>
<feature type="compositionally biased region" description="Basic and acidic residues" evidence="2">
    <location>
        <begin position="402"/>
        <end position="437"/>
    </location>
</feature>
<evidence type="ECO:0000256" key="1">
    <source>
        <dbReference type="ARBA" id="ARBA00093462"/>
    </source>
</evidence>
<dbReference type="Pfam" id="PF07261">
    <property type="entry name" value="DnaB_2"/>
    <property type="match status" value="1"/>
</dbReference>
<dbReference type="Gene3D" id="1.10.10.630">
    <property type="entry name" value="DnaD domain-like"/>
    <property type="match status" value="1"/>
</dbReference>
<evidence type="ECO:0000256" key="2">
    <source>
        <dbReference type="SAM" id="MobiDB-lite"/>
    </source>
</evidence>
<name>A0A926N9R6_9BACL</name>
<evidence type="ECO:0000259" key="4">
    <source>
        <dbReference type="Pfam" id="PF25888"/>
    </source>
</evidence>
<protein>
    <submittedName>
        <fullName evidence="5">DnaD domain protein</fullName>
    </submittedName>
</protein>